<dbReference type="Proteomes" id="UP000831290">
    <property type="component" value="Chromosome"/>
</dbReference>
<dbReference type="KEGG" id="fbm:MQE35_05425"/>
<name>A0A9E7CUN6_9FLAO</name>
<organism evidence="2 3">
    <name type="scientific">Abyssalbus ytuae</name>
    <dbReference type="NCBI Taxonomy" id="2926907"/>
    <lineage>
        <taxon>Bacteria</taxon>
        <taxon>Pseudomonadati</taxon>
        <taxon>Bacteroidota</taxon>
        <taxon>Flavobacteriia</taxon>
        <taxon>Flavobacteriales</taxon>
        <taxon>Flavobacteriaceae</taxon>
        <taxon>Abyssalbus</taxon>
    </lineage>
</organism>
<keyword evidence="3" id="KW-1185">Reference proteome</keyword>
<protein>
    <submittedName>
        <fullName evidence="2">Outer membrane protein transport protein</fullName>
    </submittedName>
</protein>
<feature type="signal peptide" evidence="1">
    <location>
        <begin position="1"/>
        <end position="19"/>
    </location>
</feature>
<feature type="chain" id="PRO_5038834146" evidence="1">
    <location>
        <begin position="20"/>
        <end position="419"/>
    </location>
</feature>
<reference evidence="2" key="1">
    <citation type="submission" date="2022-03" db="EMBL/GenBank/DDBJ databases">
        <title>Description of Abyssus ytuae gen. nov., sp. nov., a novel member of the family Flavobacteriaceae isolated from the sediment of Mariana Trench.</title>
        <authorList>
            <person name="Zhang J."/>
            <person name="Xu X."/>
        </authorList>
    </citation>
    <scope>NUCLEOTIDE SEQUENCE</scope>
    <source>
        <strain evidence="2">MT3330</strain>
    </source>
</reference>
<proteinExistence type="predicted"/>
<gene>
    <name evidence="2" type="ORF">MQE35_05425</name>
</gene>
<dbReference type="RefSeq" id="WP_255845349.1">
    <property type="nucleotide sequence ID" value="NZ_CP094358.1"/>
</dbReference>
<accession>A0A9E7CUN6</accession>
<sequence>MIRKIFVVITLFVLTFSFAQEGTTSPYSYYGMGDLKFKGTIENQAMGGLSVYSDSIHLNLRNPSSLADLKLTTFTAGISHHSIEYHNATDNKTKNHVSFDYLAVGFPLSNKMGLSFGIMPYTAVGYDLTAEGDLDGQQQIKEFTGEGGLNKVFLSLGYKITHNLSLGITGNYDFGKLDNTNSVLTEDVIYGTREVNASELSGIDFNIGANYQGKILGDLIVRTSASFTPEAKISSLNTRTVSTFLAGSTSSIETEEVDLEAMGLRDTDLILPSNFTLGVGLGKQYKWFVGSEVQSIRSSEFSNPLLNIQNVEYKNGYTFSVGGFYIPNYSSLTSYWSKVVYRAGFRFEETGLMVNNQEINNFGISFGVGLPVGGFSNLNLNFEYGNRGTINAGLIEEDYFNVKLSLSLNERWFVKRKYD</sequence>
<evidence type="ECO:0000313" key="2">
    <source>
        <dbReference type="EMBL" id="UOB18732.1"/>
    </source>
</evidence>
<dbReference type="SUPFAM" id="SSF56935">
    <property type="entry name" value="Porins"/>
    <property type="match status" value="1"/>
</dbReference>
<dbReference type="EMBL" id="CP094358">
    <property type="protein sequence ID" value="UOB18732.1"/>
    <property type="molecule type" value="Genomic_DNA"/>
</dbReference>
<keyword evidence="1" id="KW-0732">Signal</keyword>
<evidence type="ECO:0000313" key="3">
    <source>
        <dbReference type="Proteomes" id="UP000831290"/>
    </source>
</evidence>
<evidence type="ECO:0000256" key="1">
    <source>
        <dbReference type="SAM" id="SignalP"/>
    </source>
</evidence>
<dbReference type="Gene3D" id="2.40.160.60">
    <property type="entry name" value="Outer membrane protein transport protein (OMPP1/FadL/TodX)"/>
    <property type="match status" value="1"/>
</dbReference>
<dbReference type="AlphaFoldDB" id="A0A9E7CUN6"/>